<evidence type="ECO:0000313" key="1">
    <source>
        <dbReference type="EMBL" id="EKC31357.1"/>
    </source>
</evidence>
<dbReference type="AlphaFoldDB" id="K1Q476"/>
<dbReference type="Gene3D" id="3.10.100.10">
    <property type="entry name" value="Mannose-Binding Protein A, subunit A"/>
    <property type="match status" value="1"/>
</dbReference>
<sequence>MFTPVAVTTNNRILLSSVVVGATLAASLSGRFDLSANDLAVLTTVVLVLNFPGQYAPAATTPTKPLCDTDWKAYNGHCYIRNAGPLSFADASVGAYLVEIDTADENNWITQNLLKDFSCADPYQCGSWTGGNDIDKENTFVWKSSNKPFTYTNWYGSNPDDDQTSENLDCVEIFYLGSWNYRPCVDKRAFLCETNQKN</sequence>
<dbReference type="PANTHER" id="PTHR22803">
    <property type="entry name" value="MANNOSE, PHOSPHOLIPASE, LECTIN RECEPTOR RELATED"/>
    <property type="match status" value="1"/>
</dbReference>
<dbReference type="InterPro" id="IPR016187">
    <property type="entry name" value="CTDL_fold"/>
</dbReference>
<dbReference type="SUPFAM" id="SSF56436">
    <property type="entry name" value="C-type lectin-like"/>
    <property type="match status" value="1"/>
</dbReference>
<dbReference type="CDD" id="cd00037">
    <property type="entry name" value="CLECT"/>
    <property type="match status" value="1"/>
</dbReference>
<reference evidence="1" key="1">
    <citation type="journal article" date="2012" name="Nature">
        <title>The oyster genome reveals stress adaptation and complexity of shell formation.</title>
        <authorList>
            <person name="Zhang G."/>
            <person name="Fang X."/>
            <person name="Guo X."/>
            <person name="Li L."/>
            <person name="Luo R."/>
            <person name="Xu F."/>
            <person name="Yang P."/>
            <person name="Zhang L."/>
            <person name="Wang X."/>
            <person name="Qi H."/>
            <person name="Xiong Z."/>
            <person name="Que H."/>
            <person name="Xie Y."/>
            <person name="Holland P.W."/>
            <person name="Paps J."/>
            <person name="Zhu Y."/>
            <person name="Wu F."/>
            <person name="Chen Y."/>
            <person name="Wang J."/>
            <person name="Peng C."/>
            <person name="Meng J."/>
            <person name="Yang L."/>
            <person name="Liu J."/>
            <person name="Wen B."/>
            <person name="Zhang N."/>
            <person name="Huang Z."/>
            <person name="Zhu Q."/>
            <person name="Feng Y."/>
            <person name="Mount A."/>
            <person name="Hedgecock D."/>
            <person name="Xu Z."/>
            <person name="Liu Y."/>
            <person name="Domazet-Loso T."/>
            <person name="Du Y."/>
            <person name="Sun X."/>
            <person name="Zhang S."/>
            <person name="Liu B."/>
            <person name="Cheng P."/>
            <person name="Jiang X."/>
            <person name="Li J."/>
            <person name="Fan D."/>
            <person name="Wang W."/>
            <person name="Fu W."/>
            <person name="Wang T."/>
            <person name="Wang B."/>
            <person name="Zhang J."/>
            <person name="Peng Z."/>
            <person name="Li Y."/>
            <person name="Li N."/>
            <person name="Wang J."/>
            <person name="Chen M."/>
            <person name="He Y."/>
            <person name="Tan F."/>
            <person name="Song X."/>
            <person name="Zheng Q."/>
            <person name="Huang R."/>
            <person name="Yang H."/>
            <person name="Du X."/>
            <person name="Chen L."/>
            <person name="Yang M."/>
            <person name="Gaffney P.M."/>
            <person name="Wang S."/>
            <person name="Luo L."/>
            <person name="She Z."/>
            <person name="Ming Y."/>
            <person name="Huang W."/>
            <person name="Zhang S."/>
            <person name="Huang B."/>
            <person name="Zhang Y."/>
            <person name="Qu T."/>
            <person name="Ni P."/>
            <person name="Miao G."/>
            <person name="Wang J."/>
            <person name="Wang Q."/>
            <person name="Steinberg C.E."/>
            <person name="Wang H."/>
            <person name="Li N."/>
            <person name="Qian L."/>
            <person name="Zhang G."/>
            <person name="Li Y."/>
            <person name="Yang H."/>
            <person name="Liu X."/>
            <person name="Wang J."/>
            <person name="Yin Y."/>
            <person name="Wang J."/>
        </authorList>
    </citation>
    <scope>NUCLEOTIDE SEQUENCE [LARGE SCALE GENOMIC DNA]</scope>
    <source>
        <strain evidence="1">05x7-T-G4-1.051#20</strain>
    </source>
</reference>
<dbReference type="SMART" id="SM00034">
    <property type="entry name" value="CLECT"/>
    <property type="match status" value="1"/>
</dbReference>
<organism evidence="1">
    <name type="scientific">Magallana gigas</name>
    <name type="common">Pacific oyster</name>
    <name type="synonym">Crassostrea gigas</name>
    <dbReference type="NCBI Taxonomy" id="29159"/>
    <lineage>
        <taxon>Eukaryota</taxon>
        <taxon>Metazoa</taxon>
        <taxon>Spiralia</taxon>
        <taxon>Lophotrochozoa</taxon>
        <taxon>Mollusca</taxon>
        <taxon>Bivalvia</taxon>
        <taxon>Autobranchia</taxon>
        <taxon>Pteriomorphia</taxon>
        <taxon>Ostreida</taxon>
        <taxon>Ostreoidea</taxon>
        <taxon>Ostreidae</taxon>
        <taxon>Magallana</taxon>
    </lineage>
</organism>
<dbReference type="EMBL" id="JH815890">
    <property type="protein sequence ID" value="EKC31357.1"/>
    <property type="molecule type" value="Genomic_DNA"/>
</dbReference>
<gene>
    <name evidence="1" type="ORF">CGI_10019215</name>
</gene>
<accession>K1Q476</accession>
<dbReference type="InterPro" id="IPR001304">
    <property type="entry name" value="C-type_lectin-like"/>
</dbReference>
<name>K1Q476_MAGGI</name>
<dbReference type="PROSITE" id="PS50041">
    <property type="entry name" value="C_TYPE_LECTIN_2"/>
    <property type="match status" value="1"/>
</dbReference>
<proteinExistence type="predicted"/>
<dbReference type="InterPro" id="IPR016186">
    <property type="entry name" value="C-type_lectin-like/link_sf"/>
</dbReference>
<dbReference type="HOGENOM" id="CLU_1379344_0_0_1"/>
<dbReference type="InParanoid" id="K1Q476"/>
<dbReference type="InterPro" id="IPR050111">
    <property type="entry name" value="C-type_lectin/snaclec_domain"/>
</dbReference>
<dbReference type="Pfam" id="PF00059">
    <property type="entry name" value="Lectin_C"/>
    <property type="match status" value="1"/>
</dbReference>
<protein>
    <submittedName>
        <fullName evidence="1">Collectin-12</fullName>
    </submittedName>
</protein>